<name>A0ACC0V2N1_9HYPO</name>
<proteinExistence type="predicted"/>
<gene>
    <name evidence="1" type="ORF">N3K66_004663</name>
</gene>
<reference evidence="1" key="1">
    <citation type="submission" date="2022-10" db="EMBL/GenBank/DDBJ databases">
        <title>Complete Genome of Trichothecium roseum strain YXFP-22015, a Plant Pathogen Isolated from Citrus.</title>
        <authorList>
            <person name="Wang Y."/>
            <person name="Zhu L."/>
        </authorList>
    </citation>
    <scope>NUCLEOTIDE SEQUENCE</scope>
    <source>
        <strain evidence="1">YXFP-22015</strain>
    </source>
</reference>
<accession>A0ACC0V2N1</accession>
<dbReference type="EMBL" id="CM047943">
    <property type="protein sequence ID" value="KAI9900401.1"/>
    <property type="molecule type" value="Genomic_DNA"/>
</dbReference>
<protein>
    <submittedName>
        <fullName evidence="1">Uncharacterized protein</fullName>
    </submittedName>
</protein>
<organism evidence="1 2">
    <name type="scientific">Trichothecium roseum</name>
    <dbReference type="NCBI Taxonomy" id="47278"/>
    <lineage>
        <taxon>Eukaryota</taxon>
        <taxon>Fungi</taxon>
        <taxon>Dikarya</taxon>
        <taxon>Ascomycota</taxon>
        <taxon>Pezizomycotina</taxon>
        <taxon>Sordariomycetes</taxon>
        <taxon>Hypocreomycetidae</taxon>
        <taxon>Hypocreales</taxon>
        <taxon>Hypocreales incertae sedis</taxon>
        <taxon>Trichothecium</taxon>
    </lineage>
</organism>
<evidence type="ECO:0000313" key="2">
    <source>
        <dbReference type="Proteomes" id="UP001163324"/>
    </source>
</evidence>
<comment type="caution">
    <text evidence="1">The sequence shown here is derived from an EMBL/GenBank/DDBJ whole genome shotgun (WGS) entry which is preliminary data.</text>
</comment>
<sequence length="522" mass="55159">MGTSTADASTRGESKSPKKNNKPPPRPDVTSDAKTDQPSKTEGATTEVAKPLAPPPRPAQQQQQQPSDTPDYFSGQGGGSLSLEPNPFEQSFGGSGQPETPGGTKLPSVAALTSPSSLLPGSNATPFNWGGGSLRTGPLSPAMLSGPTNDYFGETHHLRGGFPTPNESGLRSGLTPGGSGSMFPAPSPGSQAFIAQLASGGATPNTIDFHRTAMSAAAKRDQANGAQPPPPQPPQVQQPATQPAPPVTSQPAEMPNGTTIKTEPKPQAGPFDPHDNDAANGLFMLAQGRNGAANPNQYVPAQNHGPLASTEQGQLANMSAPPDPGHGGSENSMMSDDSEQAKPNAKGKKGKNTTIATGRRKADEASLKAPPNKKIKSNGDMNGHTESPSDDEDMGDDDGPRDKSKMTDEEKRKNFLERNRVAALKCRQRKKQWLANLQNKVEIFSNENDALTAQITQLREEVVNLKTLLLAHKDCPVTQQQGMHGAFMQQVVEPFQQPQMNPYGMGAPMPNQQVMAGQRRFS</sequence>
<keyword evidence="2" id="KW-1185">Reference proteome</keyword>
<dbReference type="Proteomes" id="UP001163324">
    <property type="component" value="Chromosome 4"/>
</dbReference>
<evidence type="ECO:0000313" key="1">
    <source>
        <dbReference type="EMBL" id="KAI9900401.1"/>
    </source>
</evidence>